<sequence>MATVNNQTVNSANRIYIMAQNHLVARAQSLSAQRSFGTEGVYEIGSIMPQEHVYLKYTGSVTLERFRMVSSNLASAQMGAIAALGEDILNKDIITINVMDSVTKNLVESFYGCSASSYSTAYRSNQIVTESIEFLYLSSGTTSVS</sequence>
<dbReference type="Proteomes" id="UP000030922">
    <property type="component" value="Segment"/>
</dbReference>
<protein>
    <recommendedName>
        <fullName evidence="3">Tail protein</fullName>
    </recommendedName>
</protein>
<reference evidence="2" key="1">
    <citation type="submission" date="2014-10" db="EMBL/GenBank/DDBJ databases">
        <title>Characterization of Lactobacillus fermentum phage vB_S_LfeInf.</title>
        <authorList>
            <person name="Liu M."/>
            <person name="Gill J.J."/>
            <person name="Berry J."/>
            <person name="Young R.III."/>
            <person name="Summer E.J."/>
        </authorList>
    </citation>
    <scope>NUCLEOTIDE SEQUENCE [LARGE SCALE GENOMIC DNA]</scope>
</reference>
<dbReference type="Pfam" id="PF26461">
    <property type="entry name" value="Phi812_tail_tube"/>
    <property type="match status" value="1"/>
</dbReference>
<proteinExistence type="predicted"/>
<gene>
    <name evidence="1" type="ORF">LfeInf_009</name>
</gene>
<dbReference type="GeneID" id="26793797"/>
<dbReference type="KEGG" id="vg:26793797"/>
<keyword evidence="2" id="KW-1185">Reference proteome</keyword>
<organism evidence="1 2">
    <name type="scientific">Lactobacillus phage LfeInf</name>
    <dbReference type="NCBI Taxonomy" id="1567484"/>
    <lineage>
        <taxon>Viruses</taxon>
        <taxon>Duplodnaviria</taxon>
        <taxon>Heunggongvirae</taxon>
        <taxon>Uroviricota</taxon>
        <taxon>Caudoviricetes</taxon>
        <taxon>Herelleviridae</taxon>
        <taxon>Hopescreekvirus</taxon>
        <taxon>Hopescreekvirus LfeInf</taxon>
    </lineage>
</organism>
<dbReference type="InterPro" id="IPR058640">
    <property type="entry name" value="Phi812_tail_tube"/>
</dbReference>
<accession>A0A0A7NNL4</accession>
<dbReference type="OrthoDB" id="12940at10239"/>
<evidence type="ECO:0000313" key="2">
    <source>
        <dbReference type="Proteomes" id="UP000030922"/>
    </source>
</evidence>
<dbReference type="EMBL" id="KP054477">
    <property type="protein sequence ID" value="AIZ94635.1"/>
    <property type="molecule type" value="Genomic_DNA"/>
</dbReference>
<reference evidence="1 2" key="2">
    <citation type="journal article" date="2015" name="Biotechnol. Biofuels">
        <title>Bacteriophage application restores ethanol fermentation characteristics disrupted by Lactobacillus fermentum.</title>
        <authorList>
            <person name="Liu M."/>
            <person name="Bischoff K.M."/>
            <person name="Gill J.J."/>
            <person name="Mire-Criscione M.D."/>
            <person name="Berry J.D."/>
            <person name="Young R."/>
            <person name="Summer E.J."/>
        </authorList>
    </citation>
    <scope>NUCLEOTIDE SEQUENCE [LARGE SCALE GENOMIC DNA]</scope>
</reference>
<dbReference type="RefSeq" id="YP_009222247.1">
    <property type="nucleotide sequence ID" value="NC_029058.1"/>
</dbReference>
<evidence type="ECO:0000313" key="1">
    <source>
        <dbReference type="EMBL" id="AIZ94635.1"/>
    </source>
</evidence>
<evidence type="ECO:0008006" key="3">
    <source>
        <dbReference type="Google" id="ProtNLM"/>
    </source>
</evidence>
<name>A0A0A7NNL4_9CAUD</name>